<dbReference type="InterPro" id="IPR036680">
    <property type="entry name" value="SPOR-like_sf"/>
</dbReference>
<keyword evidence="2 4" id="KW-0456">Lyase</keyword>
<keyword evidence="1 7" id="KW-0732">Signal</keyword>
<dbReference type="HAMAP" id="MF_02071">
    <property type="entry name" value="RlpA"/>
    <property type="match status" value="1"/>
</dbReference>
<comment type="similarity">
    <text evidence="4 5">Belongs to the RlpA family.</text>
</comment>
<dbReference type="PROSITE" id="PS51257">
    <property type="entry name" value="PROKAR_LIPOPROTEIN"/>
    <property type="match status" value="1"/>
</dbReference>
<keyword evidence="4" id="KW-1003">Cell membrane</keyword>
<dbReference type="GO" id="GO:0000270">
    <property type="term" value="P:peptidoglycan metabolic process"/>
    <property type="evidence" value="ECO:0007669"/>
    <property type="project" value="UniProtKB-UniRule"/>
</dbReference>
<feature type="signal peptide" evidence="7">
    <location>
        <begin position="1"/>
        <end position="22"/>
    </location>
</feature>
<evidence type="ECO:0000256" key="4">
    <source>
        <dbReference type="HAMAP-Rule" id="MF_02071"/>
    </source>
</evidence>
<dbReference type="Gene3D" id="3.30.70.1070">
    <property type="entry name" value="Sporulation related repeat"/>
    <property type="match status" value="1"/>
</dbReference>
<gene>
    <name evidence="4" type="primary">rlpA</name>
    <name evidence="9" type="ORF">H4F90_15145</name>
</gene>
<dbReference type="InterPro" id="IPR034718">
    <property type="entry name" value="RlpA"/>
</dbReference>
<dbReference type="GO" id="GO:0042834">
    <property type="term" value="F:peptidoglycan binding"/>
    <property type="evidence" value="ECO:0007669"/>
    <property type="project" value="InterPro"/>
</dbReference>
<dbReference type="Pfam" id="PF03330">
    <property type="entry name" value="DPBB_1"/>
    <property type="match status" value="1"/>
</dbReference>
<evidence type="ECO:0000313" key="10">
    <source>
        <dbReference type="Proteomes" id="UP000586093"/>
    </source>
</evidence>
<dbReference type="InterPro" id="IPR012997">
    <property type="entry name" value="RplA"/>
</dbReference>
<sequence>MPCRVRPAVQPALPAWAPGLMALLLAACASSPEPARSGRDGPGERSAAELADLPDAVPRVERLRVGGPNKPYTVLGQSYTPETEDVPLVERGLASWYGRKFHGLPTASGEIFDMHAMSAAHRTMPLPSYARVRNPRNGREIIVRVNDRGPFHPDRIIDLSYAAAVKLGVQRGVALVEVERLTHEVIRSGSWRRDATPPAEPPTLSAAAAPPPERLQGLPAESAPEPAAPAPPSRPAEAALAVEASPGSALRLWLQFGAFRERAGAEGFSQQLQSLLLELAAPLVIRSADGWHRVLAGPYPSRELALRDQRGSASRLSSPPRLVERP</sequence>
<dbReference type="GO" id="GO:0008932">
    <property type="term" value="F:lytic endotransglycosylase activity"/>
    <property type="evidence" value="ECO:0007669"/>
    <property type="project" value="UniProtKB-UniRule"/>
</dbReference>
<evidence type="ECO:0000256" key="5">
    <source>
        <dbReference type="RuleBase" id="RU003495"/>
    </source>
</evidence>
<evidence type="ECO:0000256" key="3">
    <source>
        <dbReference type="ARBA" id="ARBA00023316"/>
    </source>
</evidence>
<dbReference type="EMBL" id="JACIVI010000008">
    <property type="protein sequence ID" value="MBB1163307.1"/>
    <property type="molecule type" value="Genomic_DNA"/>
</dbReference>
<dbReference type="NCBIfam" id="TIGR00413">
    <property type="entry name" value="rlpA"/>
    <property type="match status" value="1"/>
</dbReference>
<dbReference type="RefSeq" id="WP_182666112.1">
    <property type="nucleotide sequence ID" value="NZ_JACIVI010000008.1"/>
</dbReference>
<feature type="domain" description="SPOR" evidence="8">
    <location>
        <begin position="246"/>
        <end position="325"/>
    </location>
</feature>
<dbReference type="SUPFAM" id="SSF50685">
    <property type="entry name" value="Barwin-like endoglucanases"/>
    <property type="match status" value="1"/>
</dbReference>
<dbReference type="PANTHER" id="PTHR34183">
    <property type="entry name" value="ENDOLYTIC PEPTIDOGLYCAN TRANSGLYCOSYLASE RLPA"/>
    <property type="match status" value="1"/>
</dbReference>
<dbReference type="GO" id="GO:0071555">
    <property type="term" value="P:cell wall organization"/>
    <property type="evidence" value="ECO:0007669"/>
    <property type="project" value="UniProtKB-KW"/>
</dbReference>
<dbReference type="GO" id="GO:0005886">
    <property type="term" value="C:plasma membrane"/>
    <property type="evidence" value="ECO:0007669"/>
    <property type="project" value="UniProtKB-SubCell"/>
</dbReference>
<dbReference type="SUPFAM" id="SSF110997">
    <property type="entry name" value="Sporulation related repeat"/>
    <property type="match status" value="1"/>
</dbReference>
<dbReference type="EC" id="4.2.2.-" evidence="4"/>
<name>A0A839HKF2_9BURK</name>
<reference evidence="9 10" key="1">
    <citation type="submission" date="2020-08" db="EMBL/GenBank/DDBJ databases">
        <title>Aquariorum lacteus gen. nov., sp. nov., a new member of the family Comamonadaceae, isolated from freshwater aquarium.</title>
        <authorList>
            <person name="Chun S.-J."/>
        </authorList>
    </citation>
    <scope>NUCLEOTIDE SEQUENCE [LARGE SCALE GENOMIC DNA]</scope>
    <source>
        <strain evidence="9 10">SJAQ100</strain>
    </source>
</reference>
<dbReference type="CDD" id="cd22268">
    <property type="entry name" value="DPBB_RlpA-like"/>
    <property type="match status" value="1"/>
</dbReference>
<dbReference type="InterPro" id="IPR009009">
    <property type="entry name" value="RlpA-like_DPBB"/>
</dbReference>
<comment type="caution">
    <text evidence="9">The sequence shown here is derived from an EMBL/GenBank/DDBJ whole genome shotgun (WGS) entry which is preliminary data.</text>
</comment>
<keyword evidence="3 4" id="KW-0961">Cell wall biogenesis/degradation</keyword>
<evidence type="ECO:0000256" key="7">
    <source>
        <dbReference type="SAM" id="SignalP"/>
    </source>
</evidence>
<dbReference type="InterPro" id="IPR036908">
    <property type="entry name" value="RlpA-like_sf"/>
</dbReference>
<feature type="region of interest" description="Disordered" evidence="6">
    <location>
        <begin position="306"/>
        <end position="326"/>
    </location>
</feature>
<protein>
    <recommendedName>
        <fullName evidence="4">Endolytic peptidoglycan transglycosylase RlpA</fullName>
        <ecNumber evidence="4">4.2.2.-</ecNumber>
    </recommendedName>
</protein>
<dbReference type="PROSITE" id="PS51724">
    <property type="entry name" value="SPOR"/>
    <property type="match status" value="1"/>
</dbReference>
<dbReference type="AlphaFoldDB" id="A0A839HKF2"/>
<evidence type="ECO:0000313" key="9">
    <source>
        <dbReference type="EMBL" id="MBB1163307.1"/>
    </source>
</evidence>
<keyword evidence="4" id="KW-0472">Membrane</keyword>
<feature type="region of interest" description="Disordered" evidence="6">
    <location>
        <begin position="189"/>
        <end position="240"/>
    </location>
</feature>
<organism evidence="9 10">
    <name type="scientific">Aquariibacter albus</name>
    <dbReference type="NCBI Taxonomy" id="2759899"/>
    <lineage>
        <taxon>Bacteria</taxon>
        <taxon>Pseudomonadati</taxon>
        <taxon>Pseudomonadota</taxon>
        <taxon>Betaproteobacteria</taxon>
        <taxon>Burkholderiales</taxon>
        <taxon>Sphaerotilaceae</taxon>
        <taxon>Aquariibacter</taxon>
    </lineage>
</organism>
<keyword evidence="4" id="KW-0564">Palmitate</keyword>
<evidence type="ECO:0000256" key="2">
    <source>
        <dbReference type="ARBA" id="ARBA00023239"/>
    </source>
</evidence>
<evidence type="ECO:0000259" key="8">
    <source>
        <dbReference type="PROSITE" id="PS51724"/>
    </source>
</evidence>
<feature type="chain" id="PRO_5033181125" description="Endolytic peptidoglycan transglycosylase RlpA" evidence="7">
    <location>
        <begin position="23"/>
        <end position="326"/>
    </location>
</feature>
<dbReference type="Proteomes" id="UP000586093">
    <property type="component" value="Unassembled WGS sequence"/>
</dbReference>
<comment type="subcellular location">
    <subcellularLocation>
        <location evidence="4">Cell membrane</location>
        <topology evidence="4">Lipid-anchor</topology>
    </subcellularLocation>
</comment>
<proteinExistence type="inferred from homology"/>
<dbReference type="PANTHER" id="PTHR34183:SF1">
    <property type="entry name" value="ENDOLYTIC PEPTIDOGLYCAN TRANSGLYCOSYLASE RLPA"/>
    <property type="match status" value="1"/>
</dbReference>
<keyword evidence="4" id="KW-0449">Lipoprotein</keyword>
<evidence type="ECO:0000256" key="1">
    <source>
        <dbReference type="ARBA" id="ARBA00022729"/>
    </source>
</evidence>
<dbReference type="InterPro" id="IPR007730">
    <property type="entry name" value="SPOR-like_dom"/>
</dbReference>
<evidence type="ECO:0000256" key="6">
    <source>
        <dbReference type="SAM" id="MobiDB-lite"/>
    </source>
</evidence>
<keyword evidence="10" id="KW-1185">Reference proteome</keyword>
<accession>A0A839HKF2</accession>
<dbReference type="Gene3D" id="2.40.40.10">
    <property type="entry name" value="RlpA-like domain"/>
    <property type="match status" value="1"/>
</dbReference>
<comment type="function">
    <text evidence="4">Lytic transglycosylase with a strong preference for naked glycan strands that lack stem peptides.</text>
</comment>
<dbReference type="Pfam" id="PF05036">
    <property type="entry name" value="SPOR"/>
    <property type="match status" value="1"/>
</dbReference>